<dbReference type="GO" id="GO:0016301">
    <property type="term" value="F:kinase activity"/>
    <property type="evidence" value="ECO:0007669"/>
    <property type="project" value="UniProtKB-KW"/>
</dbReference>
<name>A0ABP0RB85_9DINO</name>
<dbReference type="PANTHER" id="PTHR42909">
    <property type="entry name" value="ZGC:136858"/>
    <property type="match status" value="1"/>
</dbReference>
<sequence>MDHWDHRGVCEFCAMVSGALMVCGGAVVDCIVRPFDSEQRGASRTSMPGEARISQGGVGRNMAEVSLRLGCPVRLLSAVGADEPGRQLLNHCQQLGIIVEDVAVLQGARTATYTALLDGSGELVGAVADMAILDNIPPEVLVQRCSSLEDVKLVLCEANLNAQALKAALETSRGKQTVEVWFDPVSVAKASRGVAGVAKSPWQLAAPNWDELLAMLGKSQRPLQWQNDELPADLVEAAAEALVPGFGFAEKLLLSLGSKGCVLARQLPDAPDAQTSNAIVRKVEIDVAGLVEQCSAHPNLVVQLEERRQNGCSLLWYRLLRPLDHVQDVTGAGDALLAGTASAFVAGWDLQDAIFVGLVAAHLTLFVAGSICDQLRPEILQRLQQQLHIQSRL</sequence>
<feature type="domain" description="Carbohydrate kinase PfkB" evidence="4">
    <location>
        <begin position="42"/>
        <end position="265"/>
    </location>
</feature>
<dbReference type="SUPFAM" id="SSF53613">
    <property type="entry name" value="Ribokinase-like"/>
    <property type="match status" value="1"/>
</dbReference>
<accession>A0ABP0RB85</accession>
<dbReference type="PANTHER" id="PTHR42909:SF1">
    <property type="entry name" value="CARBOHYDRATE KINASE PFKB DOMAIN-CONTAINING PROTEIN"/>
    <property type="match status" value="1"/>
</dbReference>
<evidence type="ECO:0000256" key="2">
    <source>
        <dbReference type="ARBA" id="ARBA00022723"/>
    </source>
</evidence>
<dbReference type="PROSITE" id="PS00583">
    <property type="entry name" value="PFKB_KINASES_1"/>
    <property type="match status" value="1"/>
</dbReference>
<dbReference type="Pfam" id="PF00294">
    <property type="entry name" value="PfkB"/>
    <property type="match status" value="2"/>
</dbReference>
<dbReference type="Proteomes" id="UP001642464">
    <property type="component" value="Unassembled WGS sequence"/>
</dbReference>
<comment type="caution">
    <text evidence="5">The sequence shown here is derived from an EMBL/GenBank/DDBJ whole genome shotgun (WGS) entry which is preliminary data.</text>
</comment>
<organism evidence="5 6">
    <name type="scientific">Durusdinium trenchii</name>
    <dbReference type="NCBI Taxonomy" id="1381693"/>
    <lineage>
        <taxon>Eukaryota</taxon>
        <taxon>Sar</taxon>
        <taxon>Alveolata</taxon>
        <taxon>Dinophyceae</taxon>
        <taxon>Suessiales</taxon>
        <taxon>Symbiodiniaceae</taxon>
        <taxon>Durusdinium</taxon>
    </lineage>
</organism>
<keyword evidence="6" id="KW-1185">Reference proteome</keyword>
<feature type="domain" description="Carbohydrate kinase PfkB" evidence="4">
    <location>
        <begin position="325"/>
        <end position="371"/>
    </location>
</feature>
<reference evidence="5 6" key="1">
    <citation type="submission" date="2024-02" db="EMBL/GenBank/DDBJ databases">
        <authorList>
            <person name="Chen Y."/>
            <person name="Shah S."/>
            <person name="Dougan E. K."/>
            <person name="Thang M."/>
            <person name="Chan C."/>
        </authorList>
    </citation>
    <scope>NUCLEOTIDE SEQUENCE [LARGE SCALE GENOMIC DNA]</scope>
</reference>
<keyword evidence="1" id="KW-0808">Transferase</keyword>
<dbReference type="CDD" id="cd01941">
    <property type="entry name" value="YeiC_kinase_like"/>
    <property type="match status" value="1"/>
</dbReference>
<keyword evidence="2" id="KW-0479">Metal-binding</keyword>
<proteinExistence type="predicted"/>
<dbReference type="Gene3D" id="3.40.1190.20">
    <property type="match status" value="1"/>
</dbReference>
<evidence type="ECO:0000256" key="1">
    <source>
        <dbReference type="ARBA" id="ARBA00022679"/>
    </source>
</evidence>
<dbReference type="InterPro" id="IPR029056">
    <property type="entry name" value="Ribokinase-like"/>
</dbReference>
<evidence type="ECO:0000256" key="3">
    <source>
        <dbReference type="ARBA" id="ARBA00022777"/>
    </source>
</evidence>
<dbReference type="InterPro" id="IPR011611">
    <property type="entry name" value="PfkB_dom"/>
</dbReference>
<evidence type="ECO:0000313" key="5">
    <source>
        <dbReference type="EMBL" id="CAK9097414.1"/>
    </source>
</evidence>
<gene>
    <name evidence="5" type="ORF">SCF082_LOCUS45696</name>
</gene>
<dbReference type="InterPro" id="IPR002173">
    <property type="entry name" value="Carboh/pur_kinase_PfkB_CS"/>
</dbReference>
<evidence type="ECO:0000259" key="4">
    <source>
        <dbReference type="Pfam" id="PF00294"/>
    </source>
</evidence>
<dbReference type="EMBL" id="CAXAMM010041117">
    <property type="protein sequence ID" value="CAK9097414.1"/>
    <property type="molecule type" value="Genomic_DNA"/>
</dbReference>
<keyword evidence="3 5" id="KW-0418">Kinase</keyword>
<protein>
    <submittedName>
        <fullName evidence="5">Pseudouridine kinase</fullName>
    </submittedName>
</protein>
<evidence type="ECO:0000313" key="6">
    <source>
        <dbReference type="Proteomes" id="UP001642464"/>
    </source>
</evidence>